<dbReference type="InterPro" id="IPR012910">
    <property type="entry name" value="Plug_dom"/>
</dbReference>
<evidence type="ECO:0000256" key="11">
    <source>
        <dbReference type="PROSITE-ProRule" id="PRU01360"/>
    </source>
</evidence>
<keyword evidence="7" id="KW-0406">Ion transport</keyword>
<evidence type="ECO:0000256" key="8">
    <source>
        <dbReference type="ARBA" id="ARBA00023077"/>
    </source>
</evidence>
<accession>A0ABS5W6M7</accession>
<evidence type="ECO:0000256" key="2">
    <source>
        <dbReference type="ARBA" id="ARBA00022448"/>
    </source>
</evidence>
<keyword evidence="10 11" id="KW-0998">Cell outer membrane</keyword>
<keyword evidence="8 12" id="KW-0798">TonB box</keyword>
<dbReference type="Pfam" id="PF00593">
    <property type="entry name" value="TonB_dep_Rec_b-barrel"/>
    <property type="match status" value="1"/>
</dbReference>
<dbReference type="PANTHER" id="PTHR32552">
    <property type="entry name" value="FERRICHROME IRON RECEPTOR-RELATED"/>
    <property type="match status" value="1"/>
</dbReference>
<evidence type="ECO:0000259" key="14">
    <source>
        <dbReference type="Pfam" id="PF00593"/>
    </source>
</evidence>
<keyword evidence="4" id="KW-0410">Iron transport</keyword>
<evidence type="ECO:0000256" key="5">
    <source>
        <dbReference type="ARBA" id="ARBA00022692"/>
    </source>
</evidence>
<reference evidence="16 17" key="1">
    <citation type="submission" date="2021-05" db="EMBL/GenBank/DDBJ databases">
        <title>Croceibacterium sp. LX-88 genome sequence.</title>
        <authorList>
            <person name="Luo X."/>
        </authorList>
    </citation>
    <scope>NUCLEOTIDE SEQUENCE [LARGE SCALE GENOMIC DNA]</scope>
    <source>
        <strain evidence="16 17">LX-88</strain>
    </source>
</reference>
<comment type="subcellular location">
    <subcellularLocation>
        <location evidence="1 11">Cell outer membrane</location>
        <topology evidence="1 11">Multi-pass membrane protein</topology>
    </subcellularLocation>
</comment>
<dbReference type="PANTHER" id="PTHR32552:SF81">
    <property type="entry name" value="TONB-DEPENDENT OUTER MEMBRANE RECEPTOR"/>
    <property type="match status" value="1"/>
</dbReference>
<evidence type="ECO:0000313" key="17">
    <source>
        <dbReference type="Proteomes" id="UP000811255"/>
    </source>
</evidence>
<dbReference type="InterPro" id="IPR036942">
    <property type="entry name" value="Beta-barrel_TonB_sf"/>
</dbReference>
<keyword evidence="2 11" id="KW-0813">Transport</keyword>
<keyword evidence="16" id="KW-0675">Receptor</keyword>
<dbReference type="Proteomes" id="UP000811255">
    <property type="component" value="Unassembled WGS sequence"/>
</dbReference>
<evidence type="ECO:0000313" key="16">
    <source>
        <dbReference type="EMBL" id="MBT2135385.1"/>
    </source>
</evidence>
<keyword evidence="13" id="KW-0732">Signal</keyword>
<evidence type="ECO:0000259" key="15">
    <source>
        <dbReference type="Pfam" id="PF07715"/>
    </source>
</evidence>
<evidence type="ECO:0000256" key="9">
    <source>
        <dbReference type="ARBA" id="ARBA00023136"/>
    </source>
</evidence>
<name>A0ABS5W6M7_9SPHN</name>
<keyword evidence="9 11" id="KW-0472">Membrane</keyword>
<comment type="similarity">
    <text evidence="11 12">Belongs to the TonB-dependent receptor family.</text>
</comment>
<organism evidence="16 17">
    <name type="scientific">Croceibacterium selenioxidans</name>
    <dbReference type="NCBI Taxonomy" id="2838833"/>
    <lineage>
        <taxon>Bacteria</taxon>
        <taxon>Pseudomonadati</taxon>
        <taxon>Pseudomonadota</taxon>
        <taxon>Alphaproteobacteria</taxon>
        <taxon>Sphingomonadales</taxon>
        <taxon>Erythrobacteraceae</taxon>
        <taxon>Croceibacterium</taxon>
    </lineage>
</organism>
<evidence type="ECO:0000256" key="1">
    <source>
        <dbReference type="ARBA" id="ARBA00004571"/>
    </source>
</evidence>
<evidence type="ECO:0000256" key="10">
    <source>
        <dbReference type="ARBA" id="ARBA00023237"/>
    </source>
</evidence>
<dbReference type="InterPro" id="IPR039426">
    <property type="entry name" value="TonB-dep_rcpt-like"/>
</dbReference>
<dbReference type="PROSITE" id="PS52016">
    <property type="entry name" value="TONB_DEPENDENT_REC_3"/>
    <property type="match status" value="1"/>
</dbReference>
<dbReference type="EMBL" id="JAHFVK010000002">
    <property type="protein sequence ID" value="MBT2135385.1"/>
    <property type="molecule type" value="Genomic_DNA"/>
</dbReference>
<feature type="domain" description="TonB-dependent receptor plug" evidence="15">
    <location>
        <begin position="59"/>
        <end position="169"/>
    </location>
</feature>
<keyword evidence="5 11" id="KW-0812">Transmembrane</keyword>
<evidence type="ECO:0000256" key="3">
    <source>
        <dbReference type="ARBA" id="ARBA00022452"/>
    </source>
</evidence>
<evidence type="ECO:0000256" key="4">
    <source>
        <dbReference type="ARBA" id="ARBA00022496"/>
    </source>
</evidence>
<dbReference type="SUPFAM" id="SSF56935">
    <property type="entry name" value="Porins"/>
    <property type="match status" value="1"/>
</dbReference>
<evidence type="ECO:0000256" key="13">
    <source>
        <dbReference type="SAM" id="SignalP"/>
    </source>
</evidence>
<dbReference type="RefSeq" id="WP_214537093.1">
    <property type="nucleotide sequence ID" value="NZ_JAHFVK010000002.1"/>
</dbReference>
<comment type="caution">
    <text evidence="16">The sequence shown here is derived from an EMBL/GenBank/DDBJ whole genome shotgun (WGS) entry which is preliminary data.</text>
</comment>
<keyword evidence="6" id="KW-0408">Iron</keyword>
<keyword evidence="17" id="KW-1185">Reference proteome</keyword>
<dbReference type="InterPro" id="IPR000531">
    <property type="entry name" value="Beta-barrel_TonB"/>
</dbReference>
<keyword evidence="3 11" id="KW-1134">Transmembrane beta strand</keyword>
<dbReference type="Gene3D" id="2.40.170.20">
    <property type="entry name" value="TonB-dependent receptor, beta-barrel domain"/>
    <property type="match status" value="2"/>
</dbReference>
<dbReference type="Pfam" id="PF07715">
    <property type="entry name" value="Plug"/>
    <property type="match status" value="1"/>
</dbReference>
<dbReference type="CDD" id="cd01347">
    <property type="entry name" value="ligand_gated_channel"/>
    <property type="match status" value="1"/>
</dbReference>
<feature type="chain" id="PRO_5046583019" evidence="13">
    <location>
        <begin position="25"/>
        <end position="864"/>
    </location>
</feature>
<feature type="signal peptide" evidence="13">
    <location>
        <begin position="1"/>
        <end position="24"/>
    </location>
</feature>
<sequence length="864" mass="93653">MRFKTLGVVSSLAIVAGLATPVFAQDNAAQPAAQPAATESEDGRTNVITVTAQFREQNLQDTPIAITAVNSEMLDARGQTNIAQVAAQAPNVSLTPQPQNGGTGLIAFIRGVGQTDFNYALDPGVGLYVDDVYIPTLSSSLLELMDVERIEILRGPQGTLAGKNSIGGAIKLFSEKPSGDGSGSLQVTYGSYNRIDVRGMADFKVNDQVAVRASGIFKGRDGYVDLLDYGVAHPNENVPANNARGAYPVVGTQGGQSIGAGRIMLRWEPSSTVEVNLSADYTRERSEPQPTVLIAAGKPQNASNPVFNPSLAPGDANAGLAQGVGPGQPAWLPGKDGTAIPYDCRFVPAGQYSCDNLSSSIYDGDPRYISYANFLDGTAPTSQAPFKPYSALQNQDFNGWGLMGNVSWDITDNLELYWVGSWREYTTKFGQDQDASPVPVAQLDNRLDHRAWSQELRLNGEFGDGLVEYTVGGFYMDQEGSYTARVDLNYAGIDFLHGPDTTPSTSKALFANAIVHPVENWSITGGLRRSWDEKTYTYFRRNPDGTIPGPCEFFTGAAPPGTAGPTGIGNSPNCLLNGIFDLAGEFKGSRWDWRIATDYRFSDEFLAYASIATGYKGGGVNPRPFFGPSAGECDAPGYVAPNPCNQIKPFNPETLITYELGFKSDFFDRRVRLNGAVFYNDYQDIILILSACPSSPCLRPTNVGEATVKGFELETTIYPIDNLSIDGSLSYIDVNYDKASVAAAGLTGNETFPYTPDWTYSFGVQYDADVGPGTTHFRFDGAYRSEVFTETTNTSWSRMPGRFLANARIWYTTEDQDWEVGLEVQNLFDKYYFLSVSDITKSLGSVTGVPGLPRTWAVSVKRNF</sequence>
<evidence type="ECO:0000256" key="7">
    <source>
        <dbReference type="ARBA" id="ARBA00023065"/>
    </source>
</evidence>
<protein>
    <submittedName>
        <fullName evidence="16">TonB-dependent receptor</fullName>
    </submittedName>
</protein>
<gene>
    <name evidence="16" type="ORF">KK137_13690</name>
</gene>
<proteinExistence type="inferred from homology"/>
<feature type="domain" description="TonB-dependent receptor-like beta-barrel" evidence="14">
    <location>
        <begin position="373"/>
        <end position="827"/>
    </location>
</feature>
<evidence type="ECO:0000256" key="12">
    <source>
        <dbReference type="RuleBase" id="RU003357"/>
    </source>
</evidence>
<evidence type="ECO:0000256" key="6">
    <source>
        <dbReference type="ARBA" id="ARBA00023004"/>
    </source>
</evidence>